<evidence type="ECO:0000313" key="2">
    <source>
        <dbReference type="EMBL" id="AVV62247.1"/>
    </source>
</evidence>
<reference evidence="2" key="1">
    <citation type="submission" date="2017-03" db="EMBL/GenBank/DDBJ databases">
        <authorList>
            <person name="Afonso C.L."/>
            <person name="Miller P.J."/>
            <person name="Scott M.A."/>
            <person name="Spackman E."/>
            <person name="Goraichik I."/>
            <person name="Dimitrov K.M."/>
            <person name="Suarez D.L."/>
            <person name="Swayne D.E."/>
        </authorList>
    </citation>
    <scope>NUCLEOTIDE SEQUENCE</scope>
    <source>
        <strain evidence="2">Kr</strain>
    </source>
</reference>
<feature type="transmembrane region" description="Helical" evidence="1">
    <location>
        <begin position="42"/>
        <end position="65"/>
    </location>
</feature>
<keyword evidence="1" id="KW-0812">Transmembrane</keyword>
<name>A0A2R4KNL2_9TOMB</name>
<evidence type="ECO:0000256" key="1">
    <source>
        <dbReference type="SAM" id="Phobius"/>
    </source>
</evidence>
<dbReference type="EMBL" id="KY753855">
    <property type="protein sequence ID" value="AVV62247.1"/>
    <property type="molecule type" value="Genomic_RNA"/>
</dbReference>
<organism evidence="2">
    <name type="scientific">Saguaro cactus virus</name>
    <dbReference type="NCBI Taxonomy" id="52274"/>
    <lineage>
        <taxon>Viruses</taxon>
        <taxon>Riboviria</taxon>
        <taxon>Orthornavirae</taxon>
        <taxon>Kitrinoviricota</taxon>
        <taxon>Tolucaviricetes</taxon>
        <taxon>Tolivirales</taxon>
        <taxon>Tombusviridae</taxon>
        <taxon>Procedovirinae</taxon>
        <taxon>Alphacarmovirus</taxon>
        <taxon>Alphacarmovirus cacti</taxon>
    </lineage>
</organism>
<keyword evidence="1" id="KW-0472">Membrane</keyword>
<proteinExistence type="predicted"/>
<keyword evidence="1" id="KW-1133">Transmembrane helix</keyword>
<protein>
    <submittedName>
        <fullName evidence="2">Movement protein 2</fullName>
    </submittedName>
</protein>
<sequence length="84" mass="9311">MQCINRHLALLMGVIGLLLLTKLRFPSISTFRFPPLVTLEQIIVLSFCGLLVSCACKADTTLVYYSSIDSSKQQHISINTPNGR</sequence>
<accession>A0A2R4KNL2</accession>